<comment type="caution">
    <text evidence="1">The sequence shown here is derived from an EMBL/GenBank/DDBJ whole genome shotgun (WGS) entry which is preliminary data.</text>
</comment>
<reference evidence="1 2" key="1">
    <citation type="submission" date="2018-04" db="EMBL/GenBank/DDBJ databases">
        <title>Genomic Encyclopedia of Type Strains, Phase IV (KMG-IV): sequencing the most valuable type-strain genomes for metagenomic binning, comparative biology and taxonomic classification.</title>
        <authorList>
            <person name="Goeker M."/>
        </authorList>
    </citation>
    <scope>NUCLEOTIDE SEQUENCE [LARGE SCALE GENOMIC DNA]</scope>
    <source>
        <strain evidence="1 2">DSM 104150</strain>
    </source>
</reference>
<dbReference type="OrthoDB" id="9000789at2"/>
<accession>A0A318E9D8</accession>
<proteinExistence type="predicted"/>
<dbReference type="AlphaFoldDB" id="A0A318E9D8"/>
<name>A0A318E9D8_9GAMM</name>
<evidence type="ECO:0000313" key="2">
    <source>
        <dbReference type="Proteomes" id="UP000248330"/>
    </source>
</evidence>
<organism evidence="1 2">
    <name type="scientific">Sinimarinibacterium flocculans</name>
    <dbReference type="NCBI Taxonomy" id="985250"/>
    <lineage>
        <taxon>Bacteria</taxon>
        <taxon>Pseudomonadati</taxon>
        <taxon>Pseudomonadota</taxon>
        <taxon>Gammaproteobacteria</taxon>
        <taxon>Nevskiales</taxon>
        <taxon>Nevskiaceae</taxon>
        <taxon>Sinimarinibacterium</taxon>
    </lineage>
</organism>
<keyword evidence="2" id="KW-1185">Reference proteome</keyword>
<gene>
    <name evidence="1" type="ORF">C8D93_106221</name>
</gene>
<dbReference type="Proteomes" id="UP000248330">
    <property type="component" value="Unassembled WGS sequence"/>
</dbReference>
<dbReference type="EMBL" id="QICN01000006">
    <property type="protein sequence ID" value="PXV67243.1"/>
    <property type="molecule type" value="Genomic_DNA"/>
</dbReference>
<dbReference type="RefSeq" id="WP_146216591.1">
    <property type="nucleotide sequence ID" value="NZ_CAWNXA010000006.1"/>
</dbReference>
<protein>
    <submittedName>
        <fullName evidence="1">Uncharacterized protein</fullName>
    </submittedName>
</protein>
<evidence type="ECO:0000313" key="1">
    <source>
        <dbReference type="EMBL" id="PXV67243.1"/>
    </source>
</evidence>
<sequence length="279" mass="30749">MLKSSGDYLKICAAAAAYKGKLLDRPIVLEHDTRNALDILRDRSADTITHFVDVPVRDIIGCGHLNFGAPPLTWRESIRKVGYGWQDGVINYFESAIRDADFPGDGARYGLRLLRHRLPGGRGPIFVENGIHRSVGLVNWMISTRGDESVVIQVQVCECPLRSDLAFGLAALANGKPVRMRSLLSTYSAPYRPPFVAPEASALVLVGEFAQPEAYALIGQGRETALHEVHPPQRPLLQRPSAWRRHYLECLQIAMGPETIVPSGYLDAVAEASADKRND</sequence>